<evidence type="ECO:0000259" key="2">
    <source>
        <dbReference type="Pfam" id="PF13843"/>
    </source>
</evidence>
<reference evidence="3" key="1">
    <citation type="submission" date="2023-03" db="EMBL/GenBank/DDBJ databases">
        <title>Chromosome-level genomes of two armyworms, Mythimna separata and Mythimna loreyi, provide insights into the biosynthesis and reception of sex pheromones.</title>
        <authorList>
            <person name="Zhao H."/>
        </authorList>
    </citation>
    <scope>NUCLEOTIDE SEQUENCE</scope>
    <source>
        <strain evidence="3">BeijingLab</strain>
        <tissue evidence="3">Pupa</tissue>
    </source>
</reference>
<evidence type="ECO:0000256" key="1">
    <source>
        <dbReference type="SAM" id="MobiDB-lite"/>
    </source>
</evidence>
<comment type="caution">
    <text evidence="3">The sequence shown here is derived from an EMBL/GenBank/DDBJ whole genome shotgun (WGS) entry which is preliminary data.</text>
</comment>
<feature type="compositionally biased region" description="Low complexity" evidence="1">
    <location>
        <begin position="55"/>
        <end position="68"/>
    </location>
</feature>
<dbReference type="PANTHER" id="PTHR46599">
    <property type="entry name" value="PIGGYBAC TRANSPOSABLE ELEMENT-DERIVED PROTEIN 4"/>
    <property type="match status" value="1"/>
</dbReference>
<proteinExistence type="predicted"/>
<feature type="domain" description="PiggyBac transposable element-derived protein" evidence="2">
    <location>
        <begin position="283"/>
        <end position="549"/>
    </location>
</feature>
<dbReference type="InterPro" id="IPR029526">
    <property type="entry name" value="PGBD"/>
</dbReference>
<dbReference type="AlphaFoldDB" id="A0AAD7YTG2"/>
<gene>
    <name evidence="3" type="ORF">PYW07_006302</name>
</gene>
<accession>A0AAD7YTG2</accession>
<dbReference type="Proteomes" id="UP001231518">
    <property type="component" value="Chromosome 19"/>
</dbReference>
<dbReference type="Pfam" id="PF13843">
    <property type="entry name" value="DDE_Tnp_1_7"/>
    <property type="match status" value="1"/>
</dbReference>
<feature type="region of interest" description="Disordered" evidence="1">
    <location>
        <begin position="46"/>
        <end position="69"/>
    </location>
</feature>
<evidence type="ECO:0000313" key="4">
    <source>
        <dbReference type="Proteomes" id="UP001231518"/>
    </source>
</evidence>
<dbReference type="PANTHER" id="PTHR46599:SF3">
    <property type="entry name" value="PIGGYBAC TRANSPOSABLE ELEMENT-DERIVED PROTEIN 4"/>
    <property type="match status" value="1"/>
</dbReference>
<sequence>MHLVGTVRKNRKGLPKEVIDAKLKRGEYKAAESNDGITCLKWKDKRDVGQSDNEVAGPSAASPVAGPSQPTIAVSPLRVPCPLVPGPPEAPPPHIPQAWELQKKALEAMWEGRGPSRVVLEEEDEEGAATPPPSMDQPIVFTPSTGVIEMEDVDEALVVDATIELVGFSPNTSFSAERSTLQNFSPGPSTSRPEPSIFEADLDGEILQWERSVVLNPGSYVEDEDAVDEELPRRRHAGEFVVEELSSELREVLGSIDTQDDRALRESSREDLLHFDWSHDPQRCLHFVDNALCSRGKPSKLTKIQPILDHLVSKFRSLYLPEQDIAIDKSLMLWKGRLSFSQLIATKAAQLGVKSYELCESKTGYLWNIIIYTGKKERHNVQANENPAEPTVLNLVRPLLNRGHTLVMDNFYNSPLLARTLKAQKTDVMGTLRLNREFVPESLRNKNKANMQPGGVAFSQTRDMTITVWMDSNVVSLISTYHKEEVGGKEKYRDFKYKPKVVLDYNLSMGGVDKKDQLLQAVPIERVCNLIWYKKLFRRLLNVSIHNAFVMYSKSGLNKMAQRQFRVLLADEIMQRFRPPQIARPLRAASHFPAKTNVRKSRCKWCVLKKVDTCTAYKCDTCNVNLCIIGCFKDYHVSQGLEQR</sequence>
<name>A0AAD7YTG2_MYTSE</name>
<keyword evidence="4" id="KW-1185">Reference proteome</keyword>
<evidence type="ECO:0000313" key="3">
    <source>
        <dbReference type="EMBL" id="KAJ8728606.1"/>
    </source>
</evidence>
<protein>
    <recommendedName>
        <fullName evidence="2">PiggyBac transposable element-derived protein domain-containing protein</fullName>
    </recommendedName>
</protein>
<organism evidence="3 4">
    <name type="scientific">Mythimna separata</name>
    <name type="common">Oriental armyworm</name>
    <name type="synonym">Pseudaletia separata</name>
    <dbReference type="NCBI Taxonomy" id="271217"/>
    <lineage>
        <taxon>Eukaryota</taxon>
        <taxon>Metazoa</taxon>
        <taxon>Ecdysozoa</taxon>
        <taxon>Arthropoda</taxon>
        <taxon>Hexapoda</taxon>
        <taxon>Insecta</taxon>
        <taxon>Pterygota</taxon>
        <taxon>Neoptera</taxon>
        <taxon>Endopterygota</taxon>
        <taxon>Lepidoptera</taxon>
        <taxon>Glossata</taxon>
        <taxon>Ditrysia</taxon>
        <taxon>Noctuoidea</taxon>
        <taxon>Noctuidae</taxon>
        <taxon>Noctuinae</taxon>
        <taxon>Hadenini</taxon>
        <taxon>Mythimna</taxon>
    </lineage>
</organism>
<dbReference type="EMBL" id="JARGEI010000007">
    <property type="protein sequence ID" value="KAJ8728606.1"/>
    <property type="molecule type" value="Genomic_DNA"/>
</dbReference>